<dbReference type="PANTHER" id="PTHR11712:SF336">
    <property type="entry name" value="3-OXOACYL-[ACYL-CARRIER-PROTEIN] SYNTHASE, MITOCHONDRIAL"/>
    <property type="match status" value="1"/>
</dbReference>
<dbReference type="EMBL" id="MVHU01000103">
    <property type="protein sequence ID" value="ORA71297.1"/>
    <property type="molecule type" value="Genomic_DNA"/>
</dbReference>
<sequence>MVVTGFGAVTPLGVGAERLLDRWSAGDSGIAEGVGACTDFEPTNYFKNKEVKRYDRFTQFAIVAAQEALTQAGWLEDGAPVEPERIGCVISSAEGGRAAVIAGWHEFCDFGPEGVSALFVPKVMKNAAASVLAMRFGCEGPAYAVVSGCSSGGDAIVAGIRMLRLGEVDAVLVGGSEASVLTPILAGYRDMGVLSPSGVSRPFDARRDGFVMGEGAGVL</sequence>
<dbReference type="AlphaFoldDB" id="A0A1X0DG59"/>
<keyword evidence="2" id="KW-0808">Transferase</keyword>
<dbReference type="SUPFAM" id="SSF53901">
    <property type="entry name" value="Thiolase-like"/>
    <property type="match status" value="1"/>
</dbReference>
<accession>A0A1X0DG59</accession>
<dbReference type="Proteomes" id="UP000192713">
    <property type="component" value="Unassembled WGS sequence"/>
</dbReference>
<feature type="domain" description="Ketosynthase family 3 (KS3)" evidence="3">
    <location>
        <begin position="1"/>
        <end position="219"/>
    </location>
</feature>
<protein>
    <recommendedName>
        <fullName evidence="3">Ketosynthase family 3 (KS3) domain-containing protein</fullName>
    </recommendedName>
</protein>
<feature type="non-terminal residue" evidence="4">
    <location>
        <position position="219"/>
    </location>
</feature>
<dbReference type="UniPathway" id="UPA00915"/>
<gene>
    <name evidence="4" type="ORF">BST28_22890</name>
</gene>
<comment type="pathway">
    <text evidence="1">Lipid metabolism; mycolic acid biosynthesis.</text>
</comment>
<dbReference type="Pfam" id="PF00109">
    <property type="entry name" value="ketoacyl-synt"/>
    <property type="match status" value="1"/>
</dbReference>
<comment type="caution">
    <text evidence="4">The sequence shown here is derived from an EMBL/GenBank/DDBJ whole genome shotgun (WGS) entry which is preliminary data.</text>
</comment>
<proteinExistence type="predicted"/>
<reference evidence="4 5" key="1">
    <citation type="submission" date="2017-02" db="EMBL/GenBank/DDBJ databases">
        <title>The new phylogeny of genus Mycobacterium.</title>
        <authorList>
            <person name="Tortoli E."/>
            <person name="Trovato A."/>
            <person name="Cirillo D.M."/>
        </authorList>
    </citation>
    <scope>NUCLEOTIDE SEQUENCE [LARGE SCALE GENOMIC DNA]</scope>
    <source>
        <strain evidence="4 5">DSM 45093</strain>
    </source>
</reference>
<organism evidence="4 5">
    <name type="scientific">Mycolicibacter kumamotonensis</name>
    <dbReference type="NCBI Taxonomy" id="354243"/>
    <lineage>
        <taxon>Bacteria</taxon>
        <taxon>Bacillati</taxon>
        <taxon>Actinomycetota</taxon>
        <taxon>Actinomycetes</taxon>
        <taxon>Mycobacteriales</taxon>
        <taxon>Mycobacteriaceae</taxon>
        <taxon>Mycolicibacter</taxon>
    </lineage>
</organism>
<dbReference type="PROSITE" id="PS52004">
    <property type="entry name" value="KS3_2"/>
    <property type="match status" value="1"/>
</dbReference>
<dbReference type="Gene3D" id="3.40.47.10">
    <property type="match status" value="1"/>
</dbReference>
<dbReference type="InterPro" id="IPR014030">
    <property type="entry name" value="Ketoacyl_synth_N"/>
</dbReference>
<evidence type="ECO:0000259" key="3">
    <source>
        <dbReference type="PROSITE" id="PS52004"/>
    </source>
</evidence>
<evidence type="ECO:0000256" key="1">
    <source>
        <dbReference type="ARBA" id="ARBA00004796"/>
    </source>
</evidence>
<evidence type="ECO:0000256" key="2">
    <source>
        <dbReference type="ARBA" id="ARBA00022679"/>
    </source>
</evidence>
<name>A0A1X0DG59_9MYCO</name>
<dbReference type="InterPro" id="IPR016039">
    <property type="entry name" value="Thiolase-like"/>
</dbReference>
<dbReference type="PROSITE" id="PS00606">
    <property type="entry name" value="KS3_1"/>
    <property type="match status" value="1"/>
</dbReference>
<evidence type="ECO:0000313" key="4">
    <source>
        <dbReference type="EMBL" id="ORA71297.1"/>
    </source>
</evidence>
<dbReference type="PANTHER" id="PTHR11712">
    <property type="entry name" value="POLYKETIDE SYNTHASE-RELATED"/>
    <property type="match status" value="1"/>
</dbReference>
<dbReference type="GO" id="GO:0004315">
    <property type="term" value="F:3-oxoacyl-[acyl-carrier-protein] synthase activity"/>
    <property type="evidence" value="ECO:0007669"/>
    <property type="project" value="InterPro"/>
</dbReference>
<dbReference type="GO" id="GO:0006633">
    <property type="term" value="P:fatty acid biosynthetic process"/>
    <property type="evidence" value="ECO:0007669"/>
    <property type="project" value="InterPro"/>
</dbReference>
<dbReference type="InterPro" id="IPR020841">
    <property type="entry name" value="PKS_Beta-ketoAc_synthase_dom"/>
</dbReference>
<dbReference type="InterPro" id="IPR018201">
    <property type="entry name" value="Ketoacyl_synth_AS"/>
</dbReference>
<evidence type="ECO:0000313" key="5">
    <source>
        <dbReference type="Proteomes" id="UP000192713"/>
    </source>
</evidence>
<dbReference type="InterPro" id="IPR000794">
    <property type="entry name" value="Beta-ketoacyl_synthase"/>
</dbReference>